<organism evidence="1 2">
    <name type="scientific">Candidatus Roizmanbacteria bacterium GW2011_GWC2_35_12</name>
    <dbReference type="NCBI Taxonomy" id="1618485"/>
    <lineage>
        <taxon>Bacteria</taxon>
        <taxon>Candidatus Roizmaniibacteriota</taxon>
    </lineage>
</organism>
<accession>A0A0G0DWM1</accession>
<protein>
    <submittedName>
        <fullName evidence="1">Uncharacterized protein</fullName>
    </submittedName>
</protein>
<evidence type="ECO:0000313" key="1">
    <source>
        <dbReference type="EMBL" id="KKP67415.1"/>
    </source>
</evidence>
<proteinExistence type="predicted"/>
<dbReference type="EMBL" id="LBPX01000014">
    <property type="protein sequence ID" value="KKP67415.1"/>
    <property type="molecule type" value="Genomic_DNA"/>
</dbReference>
<dbReference type="Proteomes" id="UP000034127">
    <property type="component" value="Unassembled WGS sequence"/>
</dbReference>
<gene>
    <name evidence="1" type="ORF">UR63_C0014G0015</name>
</gene>
<dbReference type="AlphaFoldDB" id="A0A0G0DWM1"/>
<comment type="caution">
    <text evidence="1">The sequence shown here is derived from an EMBL/GenBank/DDBJ whole genome shotgun (WGS) entry which is preliminary data.</text>
</comment>
<evidence type="ECO:0000313" key="2">
    <source>
        <dbReference type="Proteomes" id="UP000034127"/>
    </source>
</evidence>
<sequence length="123" mass="13727">MNKVLKGLLVFLFFIVVFSVKVNRVYGQCGTVFFDFISEPSCREANVNLGCPVEPERPELTCWNDLETGKCVGIYYWTGCYDQNIEGVLQCVHHKSVIKIDCESPEGGTGTGPSYIYNRCPSG</sequence>
<feature type="non-terminal residue" evidence="1">
    <location>
        <position position="123"/>
    </location>
</feature>
<reference evidence="1 2" key="1">
    <citation type="journal article" date="2015" name="Nature">
        <title>rRNA introns, odd ribosomes, and small enigmatic genomes across a large radiation of phyla.</title>
        <authorList>
            <person name="Brown C.T."/>
            <person name="Hug L.A."/>
            <person name="Thomas B.C."/>
            <person name="Sharon I."/>
            <person name="Castelle C.J."/>
            <person name="Singh A."/>
            <person name="Wilkins M.J."/>
            <person name="Williams K.H."/>
            <person name="Banfield J.F."/>
        </authorList>
    </citation>
    <scope>NUCLEOTIDE SEQUENCE [LARGE SCALE GENOMIC DNA]</scope>
</reference>
<name>A0A0G0DWM1_9BACT</name>